<name>A0ABY4SIU0_9CAUL</name>
<keyword evidence="3" id="KW-1185">Reference proteome</keyword>
<reference evidence="2" key="1">
    <citation type="submission" date="2022-05" db="EMBL/GenBank/DDBJ databases">
        <title>Brevundimonas albigilva TT17 genome sequence.</title>
        <authorList>
            <person name="Lee K."/>
            <person name="Son H."/>
        </authorList>
    </citation>
    <scope>NUCLEOTIDE SEQUENCE</scope>
    <source>
        <strain evidence="2">TT17</strain>
    </source>
</reference>
<evidence type="ECO:0000259" key="1">
    <source>
        <dbReference type="Pfam" id="PF09977"/>
    </source>
</evidence>
<accession>A0ABY4SIU0</accession>
<proteinExistence type="predicted"/>
<gene>
    <name evidence="2" type="ORF">M8231_12430</name>
</gene>
<organism evidence="2 3">
    <name type="scientific">Brevundimonas albigilva</name>
    <dbReference type="NCBI Taxonomy" id="1312364"/>
    <lineage>
        <taxon>Bacteria</taxon>
        <taxon>Pseudomonadati</taxon>
        <taxon>Pseudomonadota</taxon>
        <taxon>Alphaproteobacteria</taxon>
        <taxon>Caulobacterales</taxon>
        <taxon>Caulobacteraceae</taxon>
        <taxon>Brevundimonas</taxon>
    </lineage>
</organism>
<dbReference type="InterPro" id="IPR018705">
    <property type="entry name" value="DUF2134_membrane"/>
</dbReference>
<sequence>MIRARKLLTDRRGAVGVTAAAGLALLALVAAMAIDLGGLALHARRLQGAADLAALAAAGNLDGAAAAAQATAQANVARGPLSVETAIGRYTPDKAVAPENRFNAGGGEPNAARVTLTAPAPLFFSRWLMGRDRVVVARDATAAISDSPKAMFSLGSRLARLDGGVANQLLTGLTGSQVSLSLMDYRAVADLDVNLLAFTDALATRLGVTAGDYDALLGTTVDAGTALGVLDALAGGRDGGALGKLTGAAAGVKVPLGRLIGVDAQAPDGLRAGLDAEVSALDLITAMLEVGAGDRQMALKLDAPLGVADLKTRLAIGERPNRSPWLTVTGTGAPIIRTAQTRLYIRLRTSAKLAGLAQVDLPILVELAASEARLNALSCRPNEAVEVGVRPGLARAMVGVVDESRLDDFKRPLNPQPATILSLLGLVVLDAKADIEAADTRFKALRFDRAEIDAGAVKTVASRHLADSLIASLLQRLELTPRVLNLPLDLGGLTRALGGLLAPIGPALDALLNPVFDLLGLRFGEADVQVHGLSCPDQGRGLPRLVG</sequence>
<dbReference type="EMBL" id="CP097649">
    <property type="protein sequence ID" value="URI14612.1"/>
    <property type="molecule type" value="Genomic_DNA"/>
</dbReference>
<evidence type="ECO:0000313" key="2">
    <source>
        <dbReference type="EMBL" id="URI14612.1"/>
    </source>
</evidence>
<feature type="domain" description="DUF2134" evidence="1">
    <location>
        <begin position="49"/>
        <end position="133"/>
    </location>
</feature>
<evidence type="ECO:0000313" key="3">
    <source>
        <dbReference type="Proteomes" id="UP001055429"/>
    </source>
</evidence>
<dbReference type="Pfam" id="PF09977">
    <property type="entry name" value="Tad_C"/>
    <property type="match status" value="1"/>
</dbReference>
<dbReference type="Proteomes" id="UP001055429">
    <property type="component" value="Chromosome"/>
</dbReference>
<dbReference type="RefSeq" id="WP_250201566.1">
    <property type="nucleotide sequence ID" value="NZ_CP097649.1"/>
</dbReference>
<protein>
    <recommendedName>
        <fullName evidence="1">DUF2134 domain-containing protein</fullName>
    </recommendedName>
</protein>